<evidence type="ECO:0008006" key="3">
    <source>
        <dbReference type="Google" id="ProtNLM"/>
    </source>
</evidence>
<gene>
    <name evidence="1" type="ORF">GCM10008967_02540</name>
</gene>
<dbReference type="Proteomes" id="UP001500782">
    <property type="component" value="Unassembled WGS sequence"/>
</dbReference>
<sequence>MLYLSHSALTEFTEMHDSFFEVWKQVMNSGDTSVVERFCEDYYVTFFMGTEQKPKFFNREESVEGMKQSVHSLLGATKRFENRVIRLRNENNGVVFYELVLEKEGIELARLFTIENWKRIGDQWLLSREIAESI</sequence>
<comment type="caution">
    <text evidence="1">The sequence shown here is derived from an EMBL/GenBank/DDBJ whole genome shotgun (WGS) entry which is preliminary data.</text>
</comment>
<organism evidence="1 2">
    <name type="scientific">Bacillus carboniphilus</name>
    <dbReference type="NCBI Taxonomy" id="86663"/>
    <lineage>
        <taxon>Bacteria</taxon>
        <taxon>Bacillati</taxon>
        <taxon>Bacillota</taxon>
        <taxon>Bacilli</taxon>
        <taxon>Bacillales</taxon>
        <taxon>Bacillaceae</taxon>
        <taxon>Bacillus</taxon>
    </lineage>
</organism>
<dbReference type="InterPro" id="IPR032710">
    <property type="entry name" value="NTF2-like_dom_sf"/>
</dbReference>
<dbReference type="EMBL" id="BAAADJ010000003">
    <property type="protein sequence ID" value="GAA0315465.1"/>
    <property type="molecule type" value="Genomic_DNA"/>
</dbReference>
<reference evidence="1 2" key="1">
    <citation type="journal article" date="2019" name="Int. J. Syst. Evol. Microbiol.">
        <title>The Global Catalogue of Microorganisms (GCM) 10K type strain sequencing project: providing services to taxonomists for standard genome sequencing and annotation.</title>
        <authorList>
            <consortium name="The Broad Institute Genomics Platform"/>
            <consortium name="The Broad Institute Genome Sequencing Center for Infectious Disease"/>
            <person name="Wu L."/>
            <person name="Ma J."/>
        </authorList>
    </citation>
    <scope>NUCLEOTIDE SEQUENCE [LARGE SCALE GENOMIC DNA]</scope>
    <source>
        <strain evidence="1 2">JCM 9731</strain>
    </source>
</reference>
<evidence type="ECO:0000313" key="1">
    <source>
        <dbReference type="EMBL" id="GAA0315465.1"/>
    </source>
</evidence>
<name>A0ABN0VRH6_9BACI</name>
<protein>
    <recommendedName>
        <fullName evidence="3">SnoaL-like domain-containing protein</fullName>
    </recommendedName>
</protein>
<evidence type="ECO:0000313" key="2">
    <source>
        <dbReference type="Proteomes" id="UP001500782"/>
    </source>
</evidence>
<accession>A0ABN0VRH6</accession>
<dbReference type="SUPFAM" id="SSF54427">
    <property type="entry name" value="NTF2-like"/>
    <property type="match status" value="1"/>
</dbReference>
<dbReference type="RefSeq" id="WP_343795634.1">
    <property type="nucleotide sequence ID" value="NZ_BAAADJ010000003.1"/>
</dbReference>
<keyword evidence="2" id="KW-1185">Reference proteome</keyword>
<proteinExistence type="predicted"/>